<dbReference type="Pfam" id="PF01551">
    <property type="entry name" value="Peptidase_M23"/>
    <property type="match status" value="1"/>
</dbReference>
<name>A0ABU5U533_9CYAN</name>
<comment type="caution">
    <text evidence="2">The sequence shown here is derived from an EMBL/GenBank/DDBJ whole genome shotgun (WGS) entry which is preliminary data.</text>
</comment>
<dbReference type="InterPro" id="IPR050570">
    <property type="entry name" value="Cell_wall_metabolism_enzyme"/>
</dbReference>
<evidence type="ECO:0000259" key="1">
    <source>
        <dbReference type="Pfam" id="PF01551"/>
    </source>
</evidence>
<organism evidence="2 3">
    <name type="scientific">Limnoraphis robusta CCNP1315</name>
    <dbReference type="NCBI Taxonomy" id="3110306"/>
    <lineage>
        <taxon>Bacteria</taxon>
        <taxon>Bacillati</taxon>
        <taxon>Cyanobacteriota</taxon>
        <taxon>Cyanophyceae</taxon>
        <taxon>Oscillatoriophycideae</taxon>
        <taxon>Oscillatoriales</taxon>
        <taxon>Sirenicapillariaceae</taxon>
        <taxon>Limnoraphis</taxon>
    </lineage>
</organism>
<dbReference type="PANTHER" id="PTHR21666">
    <property type="entry name" value="PEPTIDASE-RELATED"/>
    <property type="match status" value="1"/>
</dbReference>
<keyword evidence="3" id="KW-1185">Reference proteome</keyword>
<evidence type="ECO:0000313" key="2">
    <source>
        <dbReference type="EMBL" id="MEA5522292.1"/>
    </source>
</evidence>
<accession>A0ABU5U533</accession>
<dbReference type="SUPFAM" id="SSF51261">
    <property type="entry name" value="Duplicated hybrid motif"/>
    <property type="match status" value="1"/>
</dbReference>
<dbReference type="RefSeq" id="WP_323272742.1">
    <property type="nucleotide sequence ID" value="NZ_JAYGHT010000158.1"/>
</dbReference>
<sequence>MILRFKKYLALFCLILGLTVVFNVLNPQLGLTVETWLAQTIPSPRFSPPIQCTLGEDCFILLYPDRDPSPAAVDFGCGRQTYDTHSGTDFAIPDEQTMAEGVPVLAAAEGKVLRVRDGVEDRRVQDQTDRDAVEGSECGNGVVIDHSIASDGVGWETQYCHLRNGSVEVQPGDIVETGSVLGMVGASGLASFPHVHLSVRYQGEVVDPFVGPNAASGCNVRQNSLWDRPLPYTPTGLIRAGFATVAPNIDQLWDGEFSETLFSRDDPALLFWIQAYGILSGDRVEYQLFDPRGRAVVEHQEQLNSSSRTWLGYVGKKNNPQQPLIPGTWRGEYRLIRDGKIILEIKRDAELE</sequence>
<reference evidence="2 3" key="1">
    <citation type="submission" date="2023-12" db="EMBL/GenBank/DDBJ databases">
        <title>Baltic Sea Cyanobacteria.</title>
        <authorList>
            <person name="Delbaje E."/>
            <person name="Fewer D.P."/>
            <person name="Shishido T.K."/>
        </authorList>
    </citation>
    <scope>NUCLEOTIDE SEQUENCE [LARGE SCALE GENOMIC DNA]</scope>
    <source>
        <strain evidence="2 3">CCNP 1315</strain>
    </source>
</reference>
<dbReference type="EMBL" id="JAYGHT010000158">
    <property type="protein sequence ID" value="MEA5522292.1"/>
    <property type="molecule type" value="Genomic_DNA"/>
</dbReference>
<dbReference type="CDD" id="cd12797">
    <property type="entry name" value="M23_peptidase"/>
    <property type="match status" value="1"/>
</dbReference>
<gene>
    <name evidence="2" type="ORF">VB854_25465</name>
</gene>
<feature type="domain" description="M23ase beta-sheet core" evidence="1">
    <location>
        <begin position="84"/>
        <end position="208"/>
    </location>
</feature>
<evidence type="ECO:0000313" key="3">
    <source>
        <dbReference type="Proteomes" id="UP001301728"/>
    </source>
</evidence>
<dbReference type="EC" id="3.4.-.-" evidence="2"/>
<dbReference type="PANTHER" id="PTHR21666:SF270">
    <property type="entry name" value="MUREIN HYDROLASE ACTIVATOR ENVC"/>
    <property type="match status" value="1"/>
</dbReference>
<dbReference type="InterPro" id="IPR016047">
    <property type="entry name" value="M23ase_b-sheet_dom"/>
</dbReference>
<dbReference type="GO" id="GO:0016787">
    <property type="term" value="F:hydrolase activity"/>
    <property type="evidence" value="ECO:0007669"/>
    <property type="project" value="UniProtKB-KW"/>
</dbReference>
<proteinExistence type="predicted"/>
<dbReference type="Proteomes" id="UP001301728">
    <property type="component" value="Unassembled WGS sequence"/>
</dbReference>
<dbReference type="InterPro" id="IPR011055">
    <property type="entry name" value="Dup_hybrid_motif"/>
</dbReference>
<keyword evidence="2" id="KW-0378">Hydrolase</keyword>
<dbReference type="Gene3D" id="2.70.70.10">
    <property type="entry name" value="Glucose Permease (Domain IIA)"/>
    <property type="match status" value="1"/>
</dbReference>
<protein>
    <submittedName>
        <fullName evidence="2">M23 family metallopeptidase</fullName>
        <ecNumber evidence="2">3.4.-.-</ecNumber>
    </submittedName>
</protein>